<evidence type="ECO:0000313" key="11">
    <source>
        <dbReference type="Proteomes" id="UP000192656"/>
    </source>
</evidence>
<dbReference type="EC" id="3.11.1.1" evidence="8 9"/>
<dbReference type="SFLD" id="SFLDG01135">
    <property type="entry name" value="C1.5.6:_HAD__Beta-PGM__Phospha"/>
    <property type="match status" value="1"/>
</dbReference>
<dbReference type="GO" id="GO:0019700">
    <property type="term" value="P:organic phosphonate catabolic process"/>
    <property type="evidence" value="ECO:0007669"/>
    <property type="project" value="InterPro"/>
</dbReference>
<dbReference type="SFLD" id="SFLDG01129">
    <property type="entry name" value="C1.5:_HAD__Beta-PGM__Phosphata"/>
    <property type="match status" value="1"/>
</dbReference>
<dbReference type="GO" id="GO:0005829">
    <property type="term" value="C:cytosol"/>
    <property type="evidence" value="ECO:0007669"/>
    <property type="project" value="TreeGrafter"/>
</dbReference>
<gene>
    <name evidence="9" type="primary">phnX</name>
    <name evidence="10" type="ORF">SAMN06297251_11228</name>
</gene>
<accession>A0A1W2D1S9</accession>
<dbReference type="Proteomes" id="UP000192656">
    <property type="component" value="Unassembled WGS sequence"/>
</dbReference>
<dbReference type="GO" id="GO:0000287">
    <property type="term" value="F:magnesium ion binding"/>
    <property type="evidence" value="ECO:0007669"/>
    <property type="project" value="UniProtKB-UniRule"/>
</dbReference>
<dbReference type="InterPro" id="IPR023198">
    <property type="entry name" value="PGP-like_dom2"/>
</dbReference>
<name>A0A1W2D1S9_9HYPH</name>
<comment type="similarity">
    <text evidence="9">Belongs to the HAD-like hydrolase superfamily. PhnX family.</text>
</comment>
<comment type="catalytic activity">
    <reaction evidence="6 9">
        <text>phosphonoacetaldehyde + H2O = acetaldehyde + phosphate + H(+)</text>
        <dbReference type="Rhea" id="RHEA:18905"/>
        <dbReference type="ChEBI" id="CHEBI:15343"/>
        <dbReference type="ChEBI" id="CHEBI:15377"/>
        <dbReference type="ChEBI" id="CHEBI:15378"/>
        <dbReference type="ChEBI" id="CHEBI:43474"/>
        <dbReference type="ChEBI" id="CHEBI:58383"/>
        <dbReference type="EC" id="3.11.1.1"/>
    </reaction>
</comment>
<organism evidence="10 11">
    <name type="scientific">Fulvimarina manganoxydans</name>
    <dbReference type="NCBI Taxonomy" id="937218"/>
    <lineage>
        <taxon>Bacteria</taxon>
        <taxon>Pseudomonadati</taxon>
        <taxon>Pseudomonadota</taxon>
        <taxon>Alphaproteobacteria</taxon>
        <taxon>Hyphomicrobiales</taxon>
        <taxon>Aurantimonadaceae</taxon>
        <taxon>Fulvimarina</taxon>
    </lineage>
</organism>
<dbReference type="SUPFAM" id="SSF56784">
    <property type="entry name" value="HAD-like"/>
    <property type="match status" value="1"/>
</dbReference>
<dbReference type="FunFam" id="1.10.150.240:FF:000006">
    <property type="entry name" value="Phosphonoacetaldehyde hydrolase"/>
    <property type="match status" value="1"/>
</dbReference>
<dbReference type="InterPro" id="IPR050155">
    <property type="entry name" value="HAD-like_hydrolase_sf"/>
</dbReference>
<keyword evidence="11" id="KW-1185">Reference proteome</keyword>
<feature type="binding site" evidence="9">
    <location>
        <position position="184"/>
    </location>
    <ligand>
        <name>Mg(2+)</name>
        <dbReference type="ChEBI" id="CHEBI:18420"/>
    </ligand>
</feature>
<feature type="binding site" evidence="9">
    <location>
        <position position="12"/>
    </location>
    <ligand>
        <name>Mg(2+)</name>
        <dbReference type="ChEBI" id="CHEBI:18420"/>
    </ligand>
</feature>
<dbReference type="NCBIfam" id="TIGR01422">
    <property type="entry name" value="phosphonatase"/>
    <property type="match status" value="1"/>
</dbReference>
<keyword evidence="4 9" id="KW-0460">Magnesium</keyword>
<evidence type="ECO:0000256" key="1">
    <source>
        <dbReference type="ARBA" id="ARBA00011738"/>
    </source>
</evidence>
<dbReference type="AlphaFoldDB" id="A0A1W2D1S9"/>
<comment type="function">
    <text evidence="7 9">Involved in phosphonate degradation.</text>
</comment>
<dbReference type="SFLD" id="SFLDS00003">
    <property type="entry name" value="Haloacid_Dehalogenase"/>
    <property type="match status" value="1"/>
</dbReference>
<dbReference type="GO" id="GO:0008967">
    <property type="term" value="F:phosphoglycolate phosphatase activity"/>
    <property type="evidence" value="ECO:0007669"/>
    <property type="project" value="TreeGrafter"/>
</dbReference>
<keyword evidence="3 9" id="KW-0378">Hydrolase</keyword>
<reference evidence="10 11" key="1">
    <citation type="submission" date="2017-04" db="EMBL/GenBank/DDBJ databases">
        <authorList>
            <person name="Afonso C.L."/>
            <person name="Miller P.J."/>
            <person name="Scott M.A."/>
            <person name="Spackman E."/>
            <person name="Goraichik I."/>
            <person name="Dimitrov K.M."/>
            <person name="Suarez D.L."/>
            <person name="Swayne D.E."/>
        </authorList>
    </citation>
    <scope>NUCLEOTIDE SEQUENCE [LARGE SCALE GENOMIC DNA]</scope>
    <source>
        <strain evidence="10 11">CGMCC 1.10972</strain>
    </source>
</reference>
<dbReference type="InterPro" id="IPR023214">
    <property type="entry name" value="HAD_sf"/>
</dbReference>
<comment type="subunit">
    <text evidence="1 9">Homodimer.</text>
</comment>
<keyword evidence="5 9" id="KW-0704">Schiff base</keyword>
<dbReference type="GO" id="GO:0050194">
    <property type="term" value="F:phosphonoacetaldehyde hydrolase activity"/>
    <property type="evidence" value="ECO:0007669"/>
    <property type="project" value="UniProtKB-UniRule"/>
</dbReference>
<evidence type="ECO:0000256" key="6">
    <source>
        <dbReference type="ARBA" id="ARBA00052005"/>
    </source>
</evidence>
<dbReference type="OrthoDB" id="5504491at2"/>
<feature type="active site" description="Schiff-base intermediate with substrate" evidence="9">
    <location>
        <position position="51"/>
    </location>
</feature>
<dbReference type="RefSeq" id="WP_084410610.1">
    <property type="nucleotide sequence ID" value="NZ_FWXR01000012.1"/>
</dbReference>
<protein>
    <recommendedName>
        <fullName evidence="8 9">Phosphonoacetaldehyde hydrolase</fullName>
        <shortName evidence="9">Phosphonatase</shortName>
        <ecNumber evidence="8 9">3.11.1.1</ecNumber>
    </recommendedName>
    <alternativeName>
        <fullName evidence="9">Phosphonoacetaldehyde phosphonohydrolase</fullName>
    </alternativeName>
</protein>
<evidence type="ECO:0000256" key="2">
    <source>
        <dbReference type="ARBA" id="ARBA00022723"/>
    </source>
</evidence>
<evidence type="ECO:0000313" key="10">
    <source>
        <dbReference type="EMBL" id="SMC91002.1"/>
    </source>
</evidence>
<dbReference type="GO" id="GO:0006281">
    <property type="term" value="P:DNA repair"/>
    <property type="evidence" value="ECO:0007669"/>
    <property type="project" value="TreeGrafter"/>
</dbReference>
<dbReference type="Gene3D" id="1.10.150.240">
    <property type="entry name" value="Putative phosphatase, domain 2"/>
    <property type="match status" value="1"/>
</dbReference>
<evidence type="ECO:0000256" key="9">
    <source>
        <dbReference type="HAMAP-Rule" id="MF_01375"/>
    </source>
</evidence>
<dbReference type="InterPro" id="IPR036412">
    <property type="entry name" value="HAD-like_sf"/>
</dbReference>
<keyword evidence="2 9" id="KW-0479">Metal-binding</keyword>
<evidence type="ECO:0000256" key="4">
    <source>
        <dbReference type="ARBA" id="ARBA00022842"/>
    </source>
</evidence>
<evidence type="ECO:0000256" key="8">
    <source>
        <dbReference type="ARBA" id="ARBA00066472"/>
    </source>
</evidence>
<feature type="active site" description="Nucleophile" evidence="9">
    <location>
        <position position="10"/>
    </location>
</feature>
<proteinExistence type="inferred from homology"/>
<dbReference type="STRING" id="937218.SAMN06297251_11228"/>
<dbReference type="Pfam" id="PF00702">
    <property type="entry name" value="Hydrolase"/>
    <property type="match status" value="1"/>
</dbReference>
<dbReference type="PANTHER" id="PTHR43434:SF19">
    <property type="entry name" value="PHOSPHONOACETALDEHYDE HYDROLASE"/>
    <property type="match status" value="1"/>
</dbReference>
<dbReference type="EMBL" id="FWXR01000012">
    <property type="protein sequence ID" value="SMC91002.1"/>
    <property type="molecule type" value="Genomic_DNA"/>
</dbReference>
<dbReference type="PANTHER" id="PTHR43434">
    <property type="entry name" value="PHOSPHOGLYCOLATE PHOSPHATASE"/>
    <property type="match status" value="1"/>
</dbReference>
<feature type="binding site" evidence="9">
    <location>
        <position position="10"/>
    </location>
    <ligand>
        <name>Mg(2+)</name>
        <dbReference type="ChEBI" id="CHEBI:18420"/>
    </ligand>
</feature>
<comment type="cofactor">
    <cofactor evidence="9">
        <name>Mg(2+)</name>
        <dbReference type="ChEBI" id="CHEBI:18420"/>
    </cofactor>
    <text evidence="9">Binds 1 Mg(2+) ion per subunit.</text>
</comment>
<evidence type="ECO:0000256" key="7">
    <source>
        <dbReference type="ARBA" id="ARBA00056573"/>
    </source>
</evidence>
<dbReference type="Gene3D" id="3.40.50.1000">
    <property type="entry name" value="HAD superfamily/HAD-like"/>
    <property type="match status" value="1"/>
</dbReference>
<dbReference type="InterPro" id="IPR006323">
    <property type="entry name" value="Phosphonoacetald_hydro"/>
</dbReference>
<evidence type="ECO:0000256" key="3">
    <source>
        <dbReference type="ARBA" id="ARBA00022801"/>
    </source>
</evidence>
<evidence type="ECO:0000256" key="5">
    <source>
        <dbReference type="ARBA" id="ARBA00023270"/>
    </source>
</evidence>
<sequence length="257" mass="27522">MDTIKAVVFDWAGTVIDFGSFAPMGAFIETFSGFGVDVQIADARKPMGLPKRDHIAQMLAEPHIAERWKKAQGKKPDDDAVTRVYEHFVPKNIDVVSAYCDLVPGAAETFDWLKSQGIKVGSTTGYTRAIMEKVLPLAKSQGFAPENCVCADDLAIGRPTPMGMYRCFLDLGVWPAGAVVKVDDTEPGIAEGASAGCITVGVALSGNEAGLSFAEFEALEDAERRAIRERVGAKLKAAGAHHVIDTVADLPALLERL</sequence>
<dbReference type="HAMAP" id="MF_01375">
    <property type="entry name" value="PhnX"/>
    <property type="match status" value="1"/>
</dbReference>